<reference evidence="3" key="1">
    <citation type="submission" date="2023-08" db="EMBL/GenBank/DDBJ databases">
        <authorList>
            <person name="Audoor S."/>
            <person name="Bilcke G."/>
        </authorList>
    </citation>
    <scope>NUCLEOTIDE SEQUENCE</scope>
</reference>
<feature type="compositionally biased region" description="Polar residues" evidence="1">
    <location>
        <begin position="511"/>
        <end position="520"/>
    </location>
</feature>
<gene>
    <name evidence="3" type="ORF">CYCCA115_LOCUS5482</name>
</gene>
<keyword evidence="2" id="KW-0472">Membrane</keyword>
<feature type="transmembrane region" description="Helical" evidence="2">
    <location>
        <begin position="171"/>
        <end position="189"/>
    </location>
</feature>
<feature type="compositionally biased region" description="Polar residues" evidence="1">
    <location>
        <begin position="548"/>
        <end position="559"/>
    </location>
</feature>
<keyword evidence="2" id="KW-1133">Transmembrane helix</keyword>
<evidence type="ECO:0000313" key="4">
    <source>
        <dbReference type="Proteomes" id="UP001295423"/>
    </source>
</evidence>
<feature type="transmembrane region" description="Helical" evidence="2">
    <location>
        <begin position="79"/>
        <end position="96"/>
    </location>
</feature>
<dbReference type="AlphaFoldDB" id="A0AAD2FK71"/>
<feature type="transmembrane region" description="Helical" evidence="2">
    <location>
        <begin position="140"/>
        <end position="159"/>
    </location>
</feature>
<comment type="caution">
    <text evidence="3">The sequence shown here is derived from an EMBL/GenBank/DDBJ whole genome shotgun (WGS) entry which is preliminary data.</text>
</comment>
<protein>
    <submittedName>
        <fullName evidence="3">Uncharacterized protein</fullName>
    </submittedName>
</protein>
<feature type="transmembrane region" description="Helical" evidence="2">
    <location>
        <begin position="366"/>
        <end position="387"/>
    </location>
</feature>
<accession>A0AAD2FK71</accession>
<dbReference type="EMBL" id="CAKOGP040000591">
    <property type="protein sequence ID" value="CAJ1937037.1"/>
    <property type="molecule type" value="Genomic_DNA"/>
</dbReference>
<feature type="region of interest" description="Disordered" evidence="1">
    <location>
        <begin position="1"/>
        <end position="38"/>
    </location>
</feature>
<feature type="compositionally biased region" description="Basic residues" evidence="1">
    <location>
        <begin position="490"/>
        <end position="500"/>
    </location>
</feature>
<keyword evidence="2" id="KW-0812">Transmembrane</keyword>
<feature type="region of interest" description="Disordered" evidence="1">
    <location>
        <begin position="432"/>
        <end position="559"/>
    </location>
</feature>
<dbReference type="Proteomes" id="UP001295423">
    <property type="component" value="Unassembled WGS sequence"/>
</dbReference>
<evidence type="ECO:0000256" key="2">
    <source>
        <dbReference type="SAM" id="Phobius"/>
    </source>
</evidence>
<feature type="transmembrane region" description="Helical" evidence="2">
    <location>
        <begin position="260"/>
        <end position="280"/>
    </location>
</feature>
<feature type="transmembrane region" description="Helical" evidence="2">
    <location>
        <begin position="201"/>
        <end position="220"/>
    </location>
</feature>
<evidence type="ECO:0000256" key="1">
    <source>
        <dbReference type="SAM" id="MobiDB-lite"/>
    </source>
</evidence>
<feature type="compositionally biased region" description="Polar residues" evidence="1">
    <location>
        <begin position="432"/>
        <end position="443"/>
    </location>
</feature>
<evidence type="ECO:0000313" key="3">
    <source>
        <dbReference type="EMBL" id="CAJ1937037.1"/>
    </source>
</evidence>
<sequence length="559" mass="62137">MLRRRTSGLIDDDNDSNSSNSADIDENIQASHPPDDDSSFKEGGILKLPLFAQFSQQRRQDRQLLDINKILRHLVQGKLWWAKCFSIFVAATLTYTYKNATAATTSTTTPTNTTNVQIAIMTVITLVAASPLSSTQVIPVAIGAFVGGQNIIGSTGPFFQENNTQIRPINYAWLLLLSIVVGLCFVVFVERKILDGYAGRLGTTTFLGMNIVMVSIYGPLGVVDWDRYYYGFSHIIHVAEEDSTLDWAEAWSWTEEVELAIGYVWAVIWLGWISGVTRILHQEYMQKWDSSHEVNVGVPLASPSPSSSPRPVPLNNVTVPVLWALLSMLIINATEYKHASGLYNGFAVGSYVGMASLQKISSISRFAFVSLLASLWGLALTPVFVGFAGKSGFTAMLGHATYAMMDTAVEGLRGYQSAQQLFEGAIEEAEENTAQRLQRQESVGLTAEDNKDSDQEEDDAQGDDDPLFLNPDLNISRKYIKPKEPFLTKQQRRQQQRLKHLQQQQGKTESRMNNETSHNGNGPKLHHRAWTTAPGEEPWQHPMEDPDQPNNNTGQHNVV</sequence>
<keyword evidence="4" id="KW-1185">Reference proteome</keyword>
<organism evidence="3 4">
    <name type="scientific">Cylindrotheca closterium</name>
    <dbReference type="NCBI Taxonomy" id="2856"/>
    <lineage>
        <taxon>Eukaryota</taxon>
        <taxon>Sar</taxon>
        <taxon>Stramenopiles</taxon>
        <taxon>Ochrophyta</taxon>
        <taxon>Bacillariophyta</taxon>
        <taxon>Bacillariophyceae</taxon>
        <taxon>Bacillariophycidae</taxon>
        <taxon>Bacillariales</taxon>
        <taxon>Bacillariaceae</taxon>
        <taxon>Cylindrotheca</taxon>
    </lineage>
</organism>
<feature type="transmembrane region" description="Helical" evidence="2">
    <location>
        <begin position="116"/>
        <end position="133"/>
    </location>
</feature>
<name>A0AAD2FK71_9STRA</name>
<proteinExistence type="predicted"/>
<feature type="compositionally biased region" description="Acidic residues" evidence="1">
    <location>
        <begin position="454"/>
        <end position="466"/>
    </location>
</feature>